<dbReference type="PROSITE" id="PS00143">
    <property type="entry name" value="INSULINASE"/>
    <property type="match status" value="1"/>
</dbReference>
<dbReference type="STRING" id="1069680.M7NLD9"/>
<keyword evidence="15" id="KW-1185">Reference proteome</keyword>
<comment type="similarity">
    <text evidence="2 8">Belongs to the peptidase M16 family.</text>
</comment>
<dbReference type="GO" id="GO:0046872">
    <property type="term" value="F:metal ion binding"/>
    <property type="evidence" value="ECO:0007669"/>
    <property type="project" value="UniProtKB-KW"/>
</dbReference>
<evidence type="ECO:0008006" key="16">
    <source>
        <dbReference type="Google" id="ProtNLM"/>
    </source>
</evidence>
<dbReference type="InterPro" id="IPR054734">
    <property type="entry name" value="PqqF-like_C_4"/>
</dbReference>
<dbReference type="InterPro" id="IPR011765">
    <property type="entry name" value="Pept_M16_N"/>
</dbReference>
<dbReference type="SUPFAM" id="SSF63411">
    <property type="entry name" value="LuxS/MPP-like metallohydrolase"/>
    <property type="match status" value="4"/>
</dbReference>
<dbReference type="Pfam" id="PF05193">
    <property type="entry name" value="Peptidase_M16_C"/>
    <property type="match status" value="1"/>
</dbReference>
<dbReference type="GO" id="GO:0005739">
    <property type="term" value="C:mitochondrion"/>
    <property type="evidence" value="ECO:0007669"/>
    <property type="project" value="TreeGrafter"/>
</dbReference>
<dbReference type="OrthoDB" id="952271at2759"/>
<evidence type="ECO:0000259" key="11">
    <source>
        <dbReference type="Pfam" id="PF05193"/>
    </source>
</evidence>
<name>M7NLD9_PNEMU</name>
<dbReference type="InterPro" id="IPR011249">
    <property type="entry name" value="Metalloenz_LuxS/M16"/>
</dbReference>
<dbReference type="InterPro" id="IPR032632">
    <property type="entry name" value="Peptidase_M16_M"/>
</dbReference>
<sequence>MRFSSLLLLSFTFITQYTKSNKLPGLNNTAKDSNSNYDPSHIKVIETDFEKSLIDDSEYRVIKLKNGLEAILVSDPHAQVSSTALSIRIGHRYDPKEFPGLAHLCEHLLFMGTKKYPGKDSYNRFLHSHGGAYNAYTSLDRTSYMSDVSPRYHYEQLDRMANFFIEPLFLEDAIERETHSVNSEFEMYSTRYVRARYQILCHMFGNSSFFPRFTTGNRQTLFSGPRARNLSTKQALHDFFNKYYRPHDMKLAIYGNESLDVYQEWAQSTFGQIPDRGVRVDKDINPFSFLPKHHFWFGYPDMSPALSLVFFVPSSGIHYKSIPYHYLDYVFTYPGHKSPLYYFSRLSLASSIELSLMPYSQSFNLLFVNFVLLPLGKALYTEVIGEFFKCLQFFKDTGPNEEVFEEIRKAQRNEFLYSFKGTPFNYAEDLSVTLLSESFPRKHVLNRFYLKEYDKEEILDFFSYLNPHNFISFVNMNKKFNETEPFYGIPYLKEHYSEKFIESLKNPLPTKLQYPPKNVYISTNIQITMEKLNETLSKPDILRASPITTLWYKHGSFFYCPYGIIRVLLRSQFISSSPTNLYKLRFLQVHLYTSLSYSSFYTTMAGLDFSITTVTQGVLIYIYGFSDKIMEIFSKIIALFKDLSITAQEFGRLKSVIFTSVAHRSIGEPGTIVDSEIDDILFSEKTPLVNLVLLSEQFFHPDIAAFFYDFLSNLHIDVLITGNVPPQDALHVFYMMEAVFHAHPLTPSQYINNRAIDLDSGSDYYYTQKMYNKERKSALLVYLQVAESNNMKRVQMLYLLFTILRGFFFSQMRTKEQLGYYVTSNVRISKTILGISFLIQSERQPHVLHSRFDAFFDNSLDILLNITPKEFDYYLDAYNVMFKRTPIEISSETSRSWISIIEGTYVFEYDKPDDPIESIKLQDIIELLKELRASKKRISYYAYSQINSDIYNVFDMPISKLSKYLASKGEKISEEELHEYVLLSHNVSSFRANLFGHLIKNKDNDTAESFLNETFQFLQHLYNNEKKEILKSYTLIEDITYFKANMSLSSGPIRKSLWSKYYR</sequence>
<feature type="domain" description="Peptidase M16 N-terminal" evidence="10">
    <location>
        <begin position="71"/>
        <end position="193"/>
    </location>
</feature>
<organism evidence="14 15">
    <name type="scientific">Pneumocystis murina (strain B123)</name>
    <name type="common">Mouse pneumocystis pneumonia agent</name>
    <name type="synonym">Pneumocystis carinii f. sp. muris</name>
    <dbReference type="NCBI Taxonomy" id="1069680"/>
    <lineage>
        <taxon>Eukaryota</taxon>
        <taxon>Fungi</taxon>
        <taxon>Dikarya</taxon>
        <taxon>Ascomycota</taxon>
        <taxon>Taphrinomycotina</taxon>
        <taxon>Pneumocystomycetes</taxon>
        <taxon>Pneumocystaceae</taxon>
        <taxon>Pneumocystis</taxon>
    </lineage>
</organism>
<evidence type="ECO:0000256" key="4">
    <source>
        <dbReference type="ARBA" id="ARBA00022723"/>
    </source>
</evidence>
<keyword evidence="3" id="KW-0645">Protease</keyword>
<dbReference type="Pfam" id="PF22456">
    <property type="entry name" value="PqqF-like_C_4"/>
    <property type="match status" value="1"/>
</dbReference>
<proteinExistence type="inferred from homology"/>
<feature type="signal peptide" evidence="9">
    <location>
        <begin position="1"/>
        <end position="20"/>
    </location>
</feature>
<dbReference type="GeneID" id="19897141"/>
<evidence type="ECO:0000313" key="14">
    <source>
        <dbReference type="EMBL" id="EMR08012.1"/>
    </source>
</evidence>
<evidence type="ECO:0000256" key="1">
    <source>
        <dbReference type="ARBA" id="ARBA00001947"/>
    </source>
</evidence>
<evidence type="ECO:0000256" key="9">
    <source>
        <dbReference type="SAM" id="SignalP"/>
    </source>
</evidence>
<evidence type="ECO:0000259" key="12">
    <source>
        <dbReference type="Pfam" id="PF16187"/>
    </source>
</evidence>
<keyword evidence="7" id="KW-0482">Metalloprotease</keyword>
<dbReference type="FunFam" id="3.30.830.10:FF:000012">
    <property type="entry name" value="Protease 3"/>
    <property type="match status" value="1"/>
</dbReference>
<dbReference type="RefSeq" id="XP_007875544.1">
    <property type="nucleotide sequence ID" value="XM_007877353.1"/>
</dbReference>
<feature type="domain" description="Coenzyme PQQ synthesis protein F-like C-terminal lobe" evidence="13">
    <location>
        <begin position="800"/>
        <end position="897"/>
    </location>
</feature>
<evidence type="ECO:0000259" key="10">
    <source>
        <dbReference type="Pfam" id="PF00675"/>
    </source>
</evidence>
<gene>
    <name evidence="14" type="ORF">PNEG_03454</name>
</gene>
<dbReference type="InterPro" id="IPR001431">
    <property type="entry name" value="Pept_M16_Zn_BS"/>
</dbReference>
<dbReference type="Gene3D" id="3.30.830.10">
    <property type="entry name" value="Metalloenzyme, LuxS/M16 peptidase-like"/>
    <property type="match status" value="4"/>
</dbReference>
<evidence type="ECO:0000256" key="3">
    <source>
        <dbReference type="ARBA" id="ARBA00022670"/>
    </source>
</evidence>
<dbReference type="InterPro" id="IPR050626">
    <property type="entry name" value="Peptidase_M16"/>
</dbReference>
<comment type="cofactor">
    <cofactor evidence="1">
        <name>Zn(2+)</name>
        <dbReference type="ChEBI" id="CHEBI:29105"/>
    </cofactor>
</comment>
<keyword evidence="5" id="KW-0378">Hydrolase</keyword>
<dbReference type="PANTHER" id="PTHR43690">
    <property type="entry name" value="NARDILYSIN"/>
    <property type="match status" value="1"/>
</dbReference>
<keyword evidence="9" id="KW-0732">Signal</keyword>
<dbReference type="VEuPathDB" id="FungiDB:PNEG_03454"/>
<evidence type="ECO:0000256" key="7">
    <source>
        <dbReference type="ARBA" id="ARBA00023049"/>
    </source>
</evidence>
<dbReference type="Pfam" id="PF00675">
    <property type="entry name" value="Peptidase_M16"/>
    <property type="match status" value="1"/>
</dbReference>
<dbReference type="EMBL" id="AFWA02000016">
    <property type="protein sequence ID" value="EMR08012.1"/>
    <property type="molecule type" value="Genomic_DNA"/>
</dbReference>
<dbReference type="GO" id="GO:0004222">
    <property type="term" value="F:metalloendopeptidase activity"/>
    <property type="evidence" value="ECO:0007669"/>
    <property type="project" value="InterPro"/>
</dbReference>
<dbReference type="GO" id="GO:0005829">
    <property type="term" value="C:cytosol"/>
    <property type="evidence" value="ECO:0007669"/>
    <property type="project" value="TreeGrafter"/>
</dbReference>
<feature type="domain" description="Peptidase M16 C-terminal" evidence="11">
    <location>
        <begin position="232"/>
        <end position="410"/>
    </location>
</feature>
<dbReference type="OMA" id="LACWEQV"/>
<dbReference type="AlphaFoldDB" id="M7NLD9"/>
<reference evidence="15" key="1">
    <citation type="journal article" date="2016" name="Nat. Commun.">
        <title>Genome analysis of three Pneumocystis species reveals adaptation mechanisms to life exclusively in mammalian hosts.</title>
        <authorList>
            <person name="Ma L."/>
            <person name="Chen Z."/>
            <person name="Huang D.W."/>
            <person name="Kutty G."/>
            <person name="Ishihara M."/>
            <person name="Wang H."/>
            <person name="Abouelleil A."/>
            <person name="Bishop L."/>
            <person name="Davey E."/>
            <person name="Deng R."/>
            <person name="Deng X."/>
            <person name="Fan L."/>
            <person name="Fantoni G."/>
            <person name="Fitzgerald M."/>
            <person name="Gogineni E."/>
            <person name="Goldberg J.M."/>
            <person name="Handley G."/>
            <person name="Hu X."/>
            <person name="Huber C."/>
            <person name="Jiao X."/>
            <person name="Jones K."/>
            <person name="Levin J.Z."/>
            <person name="Liu Y."/>
            <person name="Macdonald P."/>
            <person name="Melnikov A."/>
            <person name="Raley C."/>
            <person name="Sassi M."/>
            <person name="Sherman B.T."/>
            <person name="Song X."/>
            <person name="Sykes S."/>
            <person name="Tran B."/>
            <person name="Walsh L."/>
            <person name="Xia Y."/>
            <person name="Yang J."/>
            <person name="Young S."/>
            <person name="Zeng Q."/>
            <person name="Zheng X."/>
            <person name="Stephens R."/>
            <person name="Nusbaum C."/>
            <person name="Birren B.W."/>
            <person name="Azadi P."/>
            <person name="Lempicki R.A."/>
            <person name="Cuomo C.A."/>
            <person name="Kovacs J.A."/>
        </authorList>
    </citation>
    <scope>NUCLEOTIDE SEQUENCE [LARGE SCALE GENOMIC DNA]</scope>
    <source>
        <strain evidence="15">B123</strain>
    </source>
</reference>
<feature type="domain" description="Peptidase M16 middle/third" evidence="12">
    <location>
        <begin position="415"/>
        <end position="675"/>
    </location>
</feature>
<feature type="chain" id="PRO_5004082337" description="Peptidase M16 N-terminal domain-containing protein" evidence="9">
    <location>
        <begin position="21"/>
        <end position="1063"/>
    </location>
</feature>
<dbReference type="GO" id="GO:0043171">
    <property type="term" value="P:peptide catabolic process"/>
    <property type="evidence" value="ECO:0007669"/>
    <property type="project" value="TreeGrafter"/>
</dbReference>
<comment type="caution">
    <text evidence="14">The sequence shown here is derived from an EMBL/GenBank/DDBJ whole genome shotgun (WGS) entry which is preliminary data.</text>
</comment>
<evidence type="ECO:0000256" key="2">
    <source>
        <dbReference type="ARBA" id="ARBA00007261"/>
    </source>
</evidence>
<dbReference type="eggNOG" id="KOG0959">
    <property type="taxonomic scope" value="Eukaryota"/>
</dbReference>
<evidence type="ECO:0000256" key="5">
    <source>
        <dbReference type="ARBA" id="ARBA00022801"/>
    </source>
</evidence>
<dbReference type="Pfam" id="PF16187">
    <property type="entry name" value="Peptidase_M16_M"/>
    <property type="match status" value="1"/>
</dbReference>
<evidence type="ECO:0000259" key="13">
    <source>
        <dbReference type="Pfam" id="PF22456"/>
    </source>
</evidence>
<dbReference type="Proteomes" id="UP000011958">
    <property type="component" value="Unassembled WGS sequence"/>
</dbReference>
<dbReference type="HOGENOM" id="CLU_004639_1_1_1"/>
<evidence type="ECO:0000256" key="6">
    <source>
        <dbReference type="ARBA" id="ARBA00022833"/>
    </source>
</evidence>
<dbReference type="InterPro" id="IPR007863">
    <property type="entry name" value="Peptidase_M16_C"/>
</dbReference>
<dbReference type="GO" id="GO:0051603">
    <property type="term" value="P:proteolysis involved in protein catabolic process"/>
    <property type="evidence" value="ECO:0007669"/>
    <property type="project" value="TreeGrafter"/>
</dbReference>
<protein>
    <recommendedName>
        <fullName evidence="16">Peptidase M16 N-terminal domain-containing protein</fullName>
    </recommendedName>
</protein>
<keyword evidence="6" id="KW-0862">Zinc</keyword>
<evidence type="ECO:0000256" key="8">
    <source>
        <dbReference type="RuleBase" id="RU004447"/>
    </source>
</evidence>
<dbReference type="PANTHER" id="PTHR43690:SF18">
    <property type="entry name" value="INSULIN-DEGRADING ENZYME-RELATED"/>
    <property type="match status" value="1"/>
</dbReference>
<accession>M7NLD9</accession>
<keyword evidence="4" id="KW-0479">Metal-binding</keyword>
<evidence type="ECO:0000313" key="15">
    <source>
        <dbReference type="Proteomes" id="UP000011958"/>
    </source>
</evidence>